<proteinExistence type="predicted"/>
<dbReference type="EMBL" id="JAHLFG010000081">
    <property type="protein sequence ID" value="MBU3827313.1"/>
    <property type="molecule type" value="Genomic_DNA"/>
</dbReference>
<dbReference type="InterPro" id="IPR028082">
    <property type="entry name" value="Peripla_BP_I"/>
</dbReference>
<dbReference type="AlphaFoldDB" id="A0A9E2NSL3"/>
<name>A0A9E2NSL3_9GAMM</name>
<dbReference type="InterPro" id="IPR000843">
    <property type="entry name" value="HTH_LacI"/>
</dbReference>
<dbReference type="Gene3D" id="3.40.50.2300">
    <property type="match status" value="2"/>
</dbReference>
<keyword evidence="4" id="KW-0804">Transcription</keyword>
<feature type="domain" description="HTH lacI-type" evidence="5">
    <location>
        <begin position="2"/>
        <end position="56"/>
    </location>
</feature>
<evidence type="ECO:0000256" key="3">
    <source>
        <dbReference type="ARBA" id="ARBA00023125"/>
    </source>
</evidence>
<evidence type="ECO:0000313" key="6">
    <source>
        <dbReference type="EMBL" id="MBU3827313.1"/>
    </source>
</evidence>
<evidence type="ECO:0000256" key="4">
    <source>
        <dbReference type="ARBA" id="ARBA00023163"/>
    </source>
</evidence>
<dbReference type="PANTHER" id="PTHR30146:SF148">
    <property type="entry name" value="HTH-TYPE TRANSCRIPTIONAL REPRESSOR PURR-RELATED"/>
    <property type="match status" value="1"/>
</dbReference>
<keyword evidence="1" id="KW-0678">Repressor</keyword>
<reference evidence="6" key="2">
    <citation type="submission" date="2021-04" db="EMBL/GenBank/DDBJ databases">
        <authorList>
            <person name="Gilroy R."/>
        </authorList>
    </citation>
    <scope>NUCLEOTIDE SEQUENCE</scope>
    <source>
        <strain evidence="6">687</strain>
    </source>
</reference>
<dbReference type="InterPro" id="IPR046335">
    <property type="entry name" value="LacI/GalR-like_sensor"/>
</dbReference>
<evidence type="ECO:0000256" key="1">
    <source>
        <dbReference type="ARBA" id="ARBA00022491"/>
    </source>
</evidence>
<dbReference type="CDD" id="cd06267">
    <property type="entry name" value="PBP1_LacI_sugar_binding-like"/>
    <property type="match status" value="1"/>
</dbReference>
<keyword evidence="2" id="KW-0805">Transcription regulation</keyword>
<evidence type="ECO:0000256" key="2">
    <source>
        <dbReference type="ARBA" id="ARBA00023015"/>
    </source>
</evidence>
<keyword evidence="3" id="KW-0238">DNA-binding</keyword>
<dbReference type="SUPFAM" id="SSF53822">
    <property type="entry name" value="Periplasmic binding protein-like I"/>
    <property type="match status" value="1"/>
</dbReference>
<dbReference type="Pfam" id="PF00356">
    <property type="entry name" value="LacI"/>
    <property type="match status" value="1"/>
</dbReference>
<evidence type="ECO:0000259" key="5">
    <source>
        <dbReference type="PROSITE" id="PS50932"/>
    </source>
</evidence>
<dbReference type="SMART" id="SM00354">
    <property type="entry name" value="HTH_LACI"/>
    <property type="match status" value="1"/>
</dbReference>
<sequence>MISIKDIAQELQVTPSTVSRALNGKKGVSAQLAARIVKKCQEMGYKRNAVAQSLITNKTHTIGVLIPDITSRYYSFVVKGVHAYLEAQGYSMMLCNANRHAATERHYLELLQTRRVDGILLISMTAKPEELLQLSASGMPIVQIDNLVTPQLSAVVNDNYRGATQLFEHMVSLGCRHIACMLGREDNQTTIDRLRGLRDVMARHQLPLDEKALIYIDSTPEEAYRRTPELLATRPDAIFGINDMVTVGIMRYCLEHHIKVPEQLRLVGYDDIDIAALMYVPLTTVHQFKFTLGKTAAKLLLDEIADPTQPHQTITLMPSLKVRLSCGERLNTKPQRLKVSSLPDARPQDK</sequence>
<dbReference type="SUPFAM" id="SSF47413">
    <property type="entry name" value="lambda repressor-like DNA-binding domains"/>
    <property type="match status" value="1"/>
</dbReference>
<dbReference type="Pfam" id="PF13377">
    <property type="entry name" value="Peripla_BP_3"/>
    <property type="match status" value="1"/>
</dbReference>
<reference evidence="6" key="1">
    <citation type="journal article" date="2021" name="PeerJ">
        <title>Extensive microbial diversity within the chicken gut microbiome revealed by metagenomics and culture.</title>
        <authorList>
            <person name="Gilroy R."/>
            <person name="Ravi A."/>
            <person name="Getino M."/>
            <person name="Pursley I."/>
            <person name="Horton D.L."/>
            <person name="Alikhan N.F."/>
            <person name="Baker D."/>
            <person name="Gharbi K."/>
            <person name="Hall N."/>
            <person name="Watson M."/>
            <person name="Adriaenssens E.M."/>
            <person name="Foster-Nyarko E."/>
            <person name="Jarju S."/>
            <person name="Secka A."/>
            <person name="Antonio M."/>
            <person name="Oren A."/>
            <person name="Chaudhuri R.R."/>
            <person name="La Ragione R."/>
            <person name="Hildebrand F."/>
            <person name="Pallen M.J."/>
        </authorList>
    </citation>
    <scope>NUCLEOTIDE SEQUENCE</scope>
    <source>
        <strain evidence="6">687</strain>
    </source>
</reference>
<organism evidence="6 7">
    <name type="scientific">Candidatus Anaerobiospirillum merdipullorum</name>
    <dbReference type="NCBI Taxonomy" id="2838450"/>
    <lineage>
        <taxon>Bacteria</taxon>
        <taxon>Pseudomonadati</taxon>
        <taxon>Pseudomonadota</taxon>
        <taxon>Gammaproteobacteria</taxon>
        <taxon>Aeromonadales</taxon>
        <taxon>Succinivibrionaceae</taxon>
        <taxon>Anaerobiospirillum</taxon>
    </lineage>
</organism>
<dbReference type="InterPro" id="IPR010982">
    <property type="entry name" value="Lambda_DNA-bd_dom_sf"/>
</dbReference>
<dbReference type="PANTHER" id="PTHR30146">
    <property type="entry name" value="LACI-RELATED TRANSCRIPTIONAL REPRESSOR"/>
    <property type="match status" value="1"/>
</dbReference>
<dbReference type="Proteomes" id="UP000824150">
    <property type="component" value="Unassembled WGS sequence"/>
</dbReference>
<dbReference type="GO" id="GO:0003700">
    <property type="term" value="F:DNA-binding transcription factor activity"/>
    <property type="evidence" value="ECO:0007669"/>
    <property type="project" value="TreeGrafter"/>
</dbReference>
<dbReference type="PROSITE" id="PS50932">
    <property type="entry name" value="HTH_LACI_2"/>
    <property type="match status" value="1"/>
</dbReference>
<comment type="caution">
    <text evidence="6">The sequence shown here is derived from an EMBL/GenBank/DDBJ whole genome shotgun (WGS) entry which is preliminary data.</text>
</comment>
<protein>
    <submittedName>
        <fullName evidence="6">LacI family transcriptional regulator</fullName>
    </submittedName>
</protein>
<dbReference type="Gene3D" id="1.10.260.40">
    <property type="entry name" value="lambda repressor-like DNA-binding domains"/>
    <property type="match status" value="1"/>
</dbReference>
<evidence type="ECO:0000313" key="7">
    <source>
        <dbReference type="Proteomes" id="UP000824150"/>
    </source>
</evidence>
<gene>
    <name evidence="6" type="ORF">IAA31_07470</name>
</gene>
<dbReference type="CDD" id="cd01392">
    <property type="entry name" value="HTH_LacI"/>
    <property type="match status" value="1"/>
</dbReference>
<dbReference type="GO" id="GO:0000976">
    <property type="term" value="F:transcription cis-regulatory region binding"/>
    <property type="evidence" value="ECO:0007669"/>
    <property type="project" value="TreeGrafter"/>
</dbReference>
<accession>A0A9E2NSL3</accession>